<proteinExistence type="predicted"/>
<evidence type="ECO:0000313" key="1">
    <source>
        <dbReference type="EMBL" id="MBD8018774.1"/>
    </source>
</evidence>
<comment type="caution">
    <text evidence="1">The sequence shown here is derived from an EMBL/GenBank/DDBJ whole genome shotgun (WGS) entry which is preliminary data.</text>
</comment>
<keyword evidence="2" id="KW-1185">Reference proteome</keyword>
<gene>
    <name evidence="1" type="ORF">H9628_09840</name>
</gene>
<evidence type="ECO:0000313" key="2">
    <source>
        <dbReference type="Proteomes" id="UP000626242"/>
    </source>
</evidence>
<protein>
    <submittedName>
        <fullName evidence="1">Uncharacterized protein</fullName>
    </submittedName>
</protein>
<dbReference type="EMBL" id="JACSPS010000003">
    <property type="protein sequence ID" value="MBD8018774.1"/>
    <property type="molecule type" value="Genomic_DNA"/>
</dbReference>
<organism evidence="1 2">
    <name type="scientific">Kaistella pullorum</name>
    <dbReference type="NCBI Taxonomy" id="2763074"/>
    <lineage>
        <taxon>Bacteria</taxon>
        <taxon>Pseudomonadati</taxon>
        <taxon>Bacteroidota</taxon>
        <taxon>Flavobacteriia</taxon>
        <taxon>Flavobacteriales</taxon>
        <taxon>Weeksellaceae</taxon>
        <taxon>Chryseobacterium group</taxon>
        <taxon>Kaistella</taxon>
    </lineage>
</organism>
<name>A0ABR8WP27_9FLAO</name>
<dbReference type="Proteomes" id="UP000626242">
    <property type="component" value="Unassembled WGS sequence"/>
</dbReference>
<sequence length="73" mass="8857">MYQGAAYYKDFDQMVIYFSNQVADNMEVWRSDGTVGNTARLIDVHHLQLFKTKEVLHFRRQPLFRDRKREEFV</sequence>
<accession>A0ABR8WP27</accession>
<reference evidence="1 2" key="1">
    <citation type="submission" date="2020-08" db="EMBL/GenBank/DDBJ databases">
        <title>A Genomic Blueprint of the Chicken Gut Microbiome.</title>
        <authorList>
            <person name="Gilroy R."/>
            <person name="Ravi A."/>
            <person name="Getino M."/>
            <person name="Pursley I."/>
            <person name="Horton D.L."/>
            <person name="Alikhan N.-F."/>
            <person name="Baker D."/>
            <person name="Gharbi K."/>
            <person name="Hall N."/>
            <person name="Watson M."/>
            <person name="Adriaenssens E.M."/>
            <person name="Foster-Nyarko E."/>
            <person name="Jarju S."/>
            <person name="Secka A."/>
            <person name="Antonio M."/>
            <person name="Oren A."/>
            <person name="Chaudhuri R."/>
            <person name="La Ragione R.M."/>
            <person name="Hildebrand F."/>
            <person name="Pallen M.J."/>
        </authorList>
    </citation>
    <scope>NUCLEOTIDE SEQUENCE [LARGE SCALE GENOMIC DNA]</scope>
    <source>
        <strain evidence="1 2">Sa1CVA4</strain>
    </source>
</reference>